<keyword evidence="1" id="KW-1133">Transmembrane helix</keyword>
<dbReference type="EMBL" id="FNCQ01000012">
    <property type="protein sequence ID" value="SDG89447.1"/>
    <property type="molecule type" value="Genomic_DNA"/>
</dbReference>
<keyword evidence="1" id="KW-0472">Membrane</keyword>
<protein>
    <submittedName>
        <fullName evidence="4">Outer membrane transport energization protein TonB</fullName>
    </submittedName>
</protein>
<evidence type="ECO:0000313" key="5">
    <source>
        <dbReference type="Proteomes" id="UP000198779"/>
    </source>
</evidence>
<dbReference type="Proteomes" id="UP000198779">
    <property type="component" value="Unassembled WGS sequence"/>
</dbReference>
<dbReference type="Gene3D" id="3.30.1150.10">
    <property type="match status" value="1"/>
</dbReference>
<dbReference type="PANTHER" id="PTHR33446">
    <property type="entry name" value="PROTEIN TONB-RELATED"/>
    <property type="match status" value="1"/>
</dbReference>
<sequence length="470" mass="53478">MYELLVYTLKSAFVLTLLYLPYTLMLRHERFFRLNRLTLLSILVLALVQPLCKFTSPDGLAQMGDAATAITHTQELVYHTETFITSHPVSTSEASDTLDWRIWIAFIYIIGVVTVVLVRLIQMVHIRQAMRCGCLWRQKESNGTTVYCHVGKIAPFSWMRSIYICEKDYKQNGRAILLHEQAHINCHHSLDILLLTFVEALQWWNPFVYKLGNSLRDVHEYEADHRVLLQGISQTDYQALLVRKALNNTSFAFANNFNRSHVMKRIKMMKHPKSNPWMRGKVLYLFPLMAFTMMISATPVIKPVFTIVEAEIEPDRQESLTQDGIAHVAMPKDTRSTSIDSDKVQEDIVGMRATEVCDSSSVPLVEEPSNGSPRLRPEFPGGMSALRSFVQKGVTKALENETSVAGQRVVVQFLVRKDGSVDDIGLLSGTDEAYYEAVKIVEQMPRWIPGRSDGKEVDGYFVLPIIFNNN</sequence>
<feature type="transmembrane region" description="Helical" evidence="1">
    <location>
        <begin position="37"/>
        <end position="56"/>
    </location>
</feature>
<dbReference type="PANTHER" id="PTHR33446:SF2">
    <property type="entry name" value="PROTEIN TONB"/>
    <property type="match status" value="1"/>
</dbReference>
<reference evidence="5" key="1">
    <citation type="submission" date="2016-10" db="EMBL/GenBank/DDBJ databases">
        <authorList>
            <person name="Varghese N."/>
            <person name="Submissions S."/>
        </authorList>
    </citation>
    <scope>NUCLEOTIDE SEQUENCE [LARGE SCALE GENOMIC DNA]</scope>
    <source>
        <strain evidence="5">BP1-148</strain>
    </source>
</reference>
<evidence type="ECO:0000313" key="4">
    <source>
        <dbReference type="EMBL" id="SDG89447.1"/>
    </source>
</evidence>
<dbReference type="SUPFAM" id="SSF74653">
    <property type="entry name" value="TolA/TonB C-terminal domain"/>
    <property type="match status" value="1"/>
</dbReference>
<dbReference type="AlphaFoldDB" id="A0A1G7XZ47"/>
<name>A0A1G7XZ47_9BACT</name>
<dbReference type="Pfam" id="PF05569">
    <property type="entry name" value="Peptidase_M56"/>
    <property type="match status" value="1"/>
</dbReference>
<proteinExistence type="predicted"/>
<evidence type="ECO:0000259" key="3">
    <source>
        <dbReference type="Pfam" id="PF05569"/>
    </source>
</evidence>
<dbReference type="GO" id="GO:0055085">
    <property type="term" value="P:transmembrane transport"/>
    <property type="evidence" value="ECO:0007669"/>
    <property type="project" value="InterPro"/>
</dbReference>
<gene>
    <name evidence="4" type="ORF">SAMN04487901_11215</name>
</gene>
<dbReference type="InterPro" id="IPR037682">
    <property type="entry name" value="TonB_C"/>
</dbReference>
<keyword evidence="5" id="KW-1185">Reference proteome</keyword>
<feature type="domain" description="TonB C-terminal" evidence="2">
    <location>
        <begin position="408"/>
        <end position="468"/>
    </location>
</feature>
<accession>A0A1G7XZ47</accession>
<dbReference type="CDD" id="cd07341">
    <property type="entry name" value="M56_BlaR1_MecR1_like"/>
    <property type="match status" value="1"/>
</dbReference>
<evidence type="ECO:0000256" key="1">
    <source>
        <dbReference type="SAM" id="Phobius"/>
    </source>
</evidence>
<keyword evidence="1" id="KW-0812">Transmembrane</keyword>
<dbReference type="Pfam" id="PF03544">
    <property type="entry name" value="TonB_C"/>
    <property type="match status" value="1"/>
</dbReference>
<evidence type="ECO:0000259" key="2">
    <source>
        <dbReference type="Pfam" id="PF03544"/>
    </source>
</evidence>
<dbReference type="InterPro" id="IPR051045">
    <property type="entry name" value="TonB-dependent_transducer"/>
</dbReference>
<dbReference type="InterPro" id="IPR008756">
    <property type="entry name" value="Peptidase_M56"/>
</dbReference>
<feature type="domain" description="Peptidase M56" evidence="3">
    <location>
        <begin position="40"/>
        <end position="268"/>
    </location>
</feature>
<feature type="transmembrane region" description="Helical" evidence="1">
    <location>
        <begin position="100"/>
        <end position="121"/>
    </location>
</feature>
<feature type="transmembrane region" description="Helical" evidence="1">
    <location>
        <begin position="6"/>
        <end position="25"/>
    </location>
</feature>
<dbReference type="RefSeq" id="WP_091818258.1">
    <property type="nucleotide sequence ID" value="NZ_FNCQ01000012.1"/>
</dbReference>
<feature type="transmembrane region" description="Helical" evidence="1">
    <location>
        <begin position="282"/>
        <end position="301"/>
    </location>
</feature>
<dbReference type="GO" id="GO:0098797">
    <property type="term" value="C:plasma membrane protein complex"/>
    <property type="evidence" value="ECO:0007669"/>
    <property type="project" value="TreeGrafter"/>
</dbReference>
<organism evidence="4 5">
    <name type="scientific">Prevotella communis</name>
    <dbReference type="NCBI Taxonomy" id="2913614"/>
    <lineage>
        <taxon>Bacteria</taxon>
        <taxon>Pseudomonadati</taxon>
        <taxon>Bacteroidota</taxon>
        <taxon>Bacteroidia</taxon>
        <taxon>Bacteroidales</taxon>
        <taxon>Prevotellaceae</taxon>
        <taxon>Prevotella</taxon>
    </lineage>
</organism>
<dbReference type="GO" id="GO:0031992">
    <property type="term" value="F:energy transducer activity"/>
    <property type="evidence" value="ECO:0007669"/>
    <property type="project" value="TreeGrafter"/>
</dbReference>
<dbReference type="STRING" id="645274.SAMN04487901_11215"/>